<organism evidence="2 3">
    <name type="scientific">Thermoactinomyces daqus</name>
    <dbReference type="NCBI Taxonomy" id="1329516"/>
    <lineage>
        <taxon>Bacteria</taxon>
        <taxon>Bacillati</taxon>
        <taxon>Bacillota</taxon>
        <taxon>Bacilli</taxon>
        <taxon>Bacillales</taxon>
        <taxon>Thermoactinomycetaceae</taxon>
        <taxon>Thermoactinomyces</taxon>
    </lineage>
</organism>
<dbReference type="EMBL" id="JACEIP010000003">
    <property type="protein sequence ID" value="MBA4541801.1"/>
    <property type="molecule type" value="Genomic_DNA"/>
</dbReference>
<evidence type="ECO:0000256" key="1">
    <source>
        <dbReference type="ARBA" id="ARBA00023002"/>
    </source>
</evidence>
<evidence type="ECO:0000313" key="2">
    <source>
        <dbReference type="EMBL" id="MBA4541801.1"/>
    </source>
</evidence>
<dbReference type="Gene3D" id="3.40.605.10">
    <property type="entry name" value="Aldehyde Dehydrogenase, Chain A, domain 1"/>
    <property type="match status" value="1"/>
</dbReference>
<evidence type="ECO:0008006" key="4">
    <source>
        <dbReference type="Google" id="ProtNLM"/>
    </source>
</evidence>
<sequence length="79" mass="8620">MREFGLFIEGKWVSAKSNALFDLTGPATGEVAGRVVDAAPEDVKKATMTRLIFFCGIAKKQNAFMEKPFWPPIPASACL</sequence>
<protein>
    <recommendedName>
        <fullName evidence="4">Aldehyde dehydrogenase domain-containing protein</fullName>
    </recommendedName>
</protein>
<dbReference type="SUPFAM" id="SSF53720">
    <property type="entry name" value="ALDH-like"/>
    <property type="match status" value="1"/>
</dbReference>
<keyword evidence="3" id="KW-1185">Reference proteome</keyword>
<reference evidence="2 3" key="1">
    <citation type="submission" date="2020-07" db="EMBL/GenBank/DDBJ databases">
        <authorList>
            <person name="Feng H."/>
        </authorList>
    </citation>
    <scope>NUCLEOTIDE SEQUENCE [LARGE SCALE GENOMIC DNA]</scope>
    <source>
        <strain evidence="3">s-11</strain>
    </source>
</reference>
<gene>
    <name evidence="2" type="ORF">H1164_02645</name>
</gene>
<dbReference type="AlphaFoldDB" id="A0A7W2AGM2"/>
<name>A0A7W2AGM2_9BACL</name>
<dbReference type="InterPro" id="IPR016162">
    <property type="entry name" value="Ald_DH_N"/>
</dbReference>
<dbReference type="InterPro" id="IPR016161">
    <property type="entry name" value="Ald_DH/histidinol_DH"/>
</dbReference>
<dbReference type="OrthoDB" id="9812625at2"/>
<proteinExistence type="predicted"/>
<keyword evidence="1" id="KW-0560">Oxidoreductase</keyword>
<comment type="caution">
    <text evidence="2">The sequence shown here is derived from an EMBL/GenBank/DDBJ whole genome shotgun (WGS) entry which is preliminary data.</text>
</comment>
<accession>A0A7W2AGM2</accession>
<dbReference type="Proteomes" id="UP000530514">
    <property type="component" value="Unassembled WGS sequence"/>
</dbReference>
<dbReference type="GO" id="GO:0016491">
    <property type="term" value="F:oxidoreductase activity"/>
    <property type="evidence" value="ECO:0007669"/>
    <property type="project" value="UniProtKB-KW"/>
</dbReference>
<evidence type="ECO:0000313" key="3">
    <source>
        <dbReference type="Proteomes" id="UP000530514"/>
    </source>
</evidence>